<gene>
    <name evidence="1" type="ORF">E8L90_06255</name>
</gene>
<sequence>MKTYTLSNYVVKLEEDGQTMFLHRATGDVMDISPRMRDLLDFLAEPKTYQQLREFVEVDGADVDDVIGMLKDHSFLEISS</sequence>
<evidence type="ECO:0000313" key="2">
    <source>
        <dbReference type="Proteomes" id="UP000307841"/>
    </source>
</evidence>
<dbReference type="AlphaFoldDB" id="A0A4U2Y796"/>
<protein>
    <recommendedName>
        <fullName evidence="3">PqqD family protein</fullName>
    </recommendedName>
</protein>
<dbReference type="RefSeq" id="WP_162309050.1">
    <property type="nucleotide sequence ID" value="NZ_SZNK01000001.1"/>
</dbReference>
<dbReference type="Proteomes" id="UP000307841">
    <property type="component" value="Unassembled WGS sequence"/>
</dbReference>
<proteinExistence type="predicted"/>
<evidence type="ECO:0008006" key="3">
    <source>
        <dbReference type="Google" id="ProtNLM"/>
    </source>
</evidence>
<accession>A0A4U2Y796</accession>
<organism evidence="1 2">
    <name type="scientific">Brevibacillus antibioticus</name>
    <dbReference type="NCBI Taxonomy" id="2570228"/>
    <lineage>
        <taxon>Bacteria</taxon>
        <taxon>Bacillati</taxon>
        <taxon>Bacillota</taxon>
        <taxon>Bacilli</taxon>
        <taxon>Bacillales</taxon>
        <taxon>Paenibacillaceae</taxon>
        <taxon>Brevibacillus</taxon>
    </lineage>
</organism>
<comment type="caution">
    <text evidence="1">The sequence shown here is derived from an EMBL/GenBank/DDBJ whole genome shotgun (WGS) entry which is preliminary data.</text>
</comment>
<dbReference type="EMBL" id="SZNK01000001">
    <property type="protein sequence ID" value="TKI55091.1"/>
    <property type="molecule type" value="Genomic_DNA"/>
</dbReference>
<keyword evidence="2" id="KW-1185">Reference proteome</keyword>
<evidence type="ECO:0000313" key="1">
    <source>
        <dbReference type="EMBL" id="TKI55091.1"/>
    </source>
</evidence>
<reference evidence="1 2" key="1">
    <citation type="submission" date="2019-04" db="EMBL/GenBank/DDBJ databases">
        <title>Whole genome sequencing of Brevibacillus sp. TGS2-1.</title>
        <authorList>
            <person name="Choi A."/>
        </authorList>
    </citation>
    <scope>NUCLEOTIDE SEQUENCE [LARGE SCALE GENOMIC DNA]</scope>
    <source>
        <strain evidence="1 2">TGS2-1</strain>
    </source>
</reference>
<name>A0A4U2Y796_9BACL</name>